<evidence type="ECO:0000256" key="2">
    <source>
        <dbReference type="ARBA" id="ARBA00022670"/>
    </source>
</evidence>
<keyword evidence="7 11" id="KW-1133">Transmembrane helix</keyword>
<reference evidence="12 13" key="1">
    <citation type="journal article" date="2019" name="Int. J. Syst. Evol. Microbiol.">
        <title>The Global Catalogue of Microorganisms (GCM) 10K type strain sequencing project: providing services to taxonomists for standard genome sequencing and annotation.</title>
        <authorList>
            <consortium name="The Broad Institute Genomics Platform"/>
            <consortium name="The Broad Institute Genome Sequencing Center for Infectious Disease"/>
            <person name="Wu L."/>
            <person name="Ma J."/>
        </authorList>
    </citation>
    <scope>NUCLEOTIDE SEQUENCE [LARGE SCALE GENOMIC DNA]</scope>
    <source>
        <strain evidence="12 13">JCM 15395</strain>
    </source>
</reference>
<name>A0ABN1FUK9_9BACI</name>
<dbReference type="InterPro" id="IPR019756">
    <property type="entry name" value="Pept_S26A_signal_pept_1_Ser-AS"/>
</dbReference>
<keyword evidence="13" id="KW-1185">Reference proteome</keyword>
<dbReference type="RefSeq" id="WP_343811375.1">
    <property type="nucleotide sequence ID" value="NZ_BAAADS010000009.1"/>
</dbReference>
<evidence type="ECO:0000256" key="8">
    <source>
        <dbReference type="ARBA" id="ARBA00023136"/>
    </source>
</evidence>
<evidence type="ECO:0000256" key="3">
    <source>
        <dbReference type="ARBA" id="ARBA00022692"/>
    </source>
</evidence>
<feature type="transmembrane region" description="Helical" evidence="11">
    <location>
        <begin position="153"/>
        <end position="175"/>
    </location>
</feature>
<evidence type="ECO:0000256" key="7">
    <source>
        <dbReference type="ARBA" id="ARBA00022989"/>
    </source>
</evidence>
<evidence type="ECO:0000256" key="1">
    <source>
        <dbReference type="ARBA" id="ARBA00004648"/>
    </source>
</evidence>
<dbReference type="PRINTS" id="PR00728">
    <property type="entry name" value="SIGNALPTASE"/>
</dbReference>
<dbReference type="PANTHER" id="PTHR10806:SF6">
    <property type="entry name" value="SIGNAL PEPTIDASE COMPLEX CATALYTIC SUBUNIT SEC11"/>
    <property type="match status" value="1"/>
</dbReference>
<dbReference type="SUPFAM" id="SSF51306">
    <property type="entry name" value="LexA/Signal peptidase"/>
    <property type="match status" value="1"/>
</dbReference>
<keyword evidence="5" id="KW-0256">Endoplasmic reticulum</keyword>
<dbReference type="PROSITE" id="PS00501">
    <property type="entry name" value="SPASE_I_1"/>
    <property type="match status" value="1"/>
</dbReference>
<dbReference type="PANTHER" id="PTHR10806">
    <property type="entry name" value="SIGNAL PEPTIDASE COMPLEX CATALYTIC SUBUNIT SEC11"/>
    <property type="match status" value="1"/>
</dbReference>
<dbReference type="NCBIfam" id="NF046067">
    <property type="entry name" value="SigPepSipWBacil"/>
    <property type="match status" value="1"/>
</dbReference>
<evidence type="ECO:0000256" key="11">
    <source>
        <dbReference type="SAM" id="Phobius"/>
    </source>
</evidence>
<evidence type="ECO:0000256" key="9">
    <source>
        <dbReference type="ARBA" id="ARBA00045533"/>
    </source>
</evidence>
<protein>
    <recommendedName>
        <fullName evidence="10">Signal peptidase I</fullName>
        <ecNumber evidence="10">3.4.21.89</ecNumber>
    </recommendedName>
</protein>
<accession>A0ABN1FUK9</accession>
<dbReference type="Gene3D" id="2.10.109.10">
    <property type="entry name" value="Umud Fragment, subunit A"/>
    <property type="match status" value="1"/>
</dbReference>
<dbReference type="CDD" id="cd06530">
    <property type="entry name" value="S26_SPase_I"/>
    <property type="match status" value="1"/>
</dbReference>
<comment type="caution">
    <text evidence="12">The sequence shown here is derived from an EMBL/GenBank/DDBJ whole genome shotgun (WGS) entry which is preliminary data.</text>
</comment>
<dbReference type="EMBL" id="BAAADS010000009">
    <property type="protein sequence ID" value="GAA0598119.1"/>
    <property type="molecule type" value="Genomic_DNA"/>
</dbReference>
<comment type="subcellular location">
    <subcellularLocation>
        <location evidence="1">Endoplasmic reticulum membrane</location>
        <topology evidence="1">Single-pass type II membrane protein</topology>
    </subcellularLocation>
</comment>
<dbReference type="InterPro" id="IPR001733">
    <property type="entry name" value="Peptidase_S26B"/>
</dbReference>
<evidence type="ECO:0000256" key="5">
    <source>
        <dbReference type="ARBA" id="ARBA00022824"/>
    </source>
</evidence>
<evidence type="ECO:0000256" key="10">
    <source>
        <dbReference type="NCBIfam" id="TIGR02228"/>
    </source>
</evidence>
<keyword evidence="4" id="KW-0378">Hydrolase</keyword>
<keyword evidence="8 11" id="KW-0472">Membrane</keyword>
<proteinExistence type="predicted"/>
<dbReference type="Proteomes" id="UP001500866">
    <property type="component" value="Unassembled WGS sequence"/>
</dbReference>
<dbReference type="EC" id="3.4.21.89" evidence="10"/>
<comment type="function">
    <text evidence="9">Catalytic component of the signal peptidase complex (SPC) which catalyzes the cleavage of N-terminal signal sequences from nascent proteins as they are translocated into the lumen of the endoplasmic reticulum. Specifically cleaves N-terminal signal peptides that contain a hydrophobic alpha-helix (h-region) shorter than 18-20 amino acids.</text>
</comment>
<dbReference type="NCBIfam" id="TIGR02228">
    <property type="entry name" value="sigpep_I_arch"/>
    <property type="match status" value="1"/>
</dbReference>
<keyword evidence="3 11" id="KW-0812">Transmembrane</keyword>
<feature type="transmembrane region" description="Helical" evidence="11">
    <location>
        <begin position="9"/>
        <end position="30"/>
    </location>
</feature>
<keyword evidence="6" id="KW-0735">Signal-anchor</keyword>
<dbReference type="InterPro" id="IPR036286">
    <property type="entry name" value="LexA/Signal_pep-like_sf"/>
</dbReference>
<evidence type="ECO:0000256" key="4">
    <source>
        <dbReference type="ARBA" id="ARBA00022801"/>
    </source>
</evidence>
<gene>
    <name evidence="12" type="ORF">GCM10009001_12810</name>
</gene>
<organism evidence="12 13">
    <name type="scientific">Virgibacillus siamensis</name>
    <dbReference type="NCBI Taxonomy" id="480071"/>
    <lineage>
        <taxon>Bacteria</taxon>
        <taxon>Bacillati</taxon>
        <taxon>Bacillota</taxon>
        <taxon>Bacilli</taxon>
        <taxon>Bacillales</taxon>
        <taxon>Bacillaceae</taxon>
        <taxon>Virgibacillus</taxon>
    </lineage>
</organism>
<evidence type="ECO:0000256" key="6">
    <source>
        <dbReference type="ARBA" id="ARBA00022968"/>
    </source>
</evidence>
<dbReference type="InterPro" id="IPR019533">
    <property type="entry name" value="Peptidase_S26"/>
</dbReference>
<keyword evidence="2" id="KW-0645">Protease</keyword>
<evidence type="ECO:0000313" key="12">
    <source>
        <dbReference type="EMBL" id="GAA0598119.1"/>
    </source>
</evidence>
<evidence type="ECO:0000313" key="13">
    <source>
        <dbReference type="Proteomes" id="UP001500866"/>
    </source>
</evidence>
<sequence>MTFRTLKKWLSNAVTTLLIIVLIFMIFMVISSKASGGEPSIFGYQFKVVLSGSMEPTFQTGSIIAVKPVNHVLKLNKGDVITYKTDKTTTVTHRIHEVKGTGSQTKYITKGDNNDNRDFKPVSPENVEAVYTGFTVPFVGYFMHFAQSKEGTALLVILPGILLLVHSVIMIWRAFKEIDGHKKKEKVSSTDA</sequence>